<dbReference type="OrthoDB" id="5061070at2759"/>
<dbReference type="Gene3D" id="2.60.120.260">
    <property type="entry name" value="Galactose-binding domain-like"/>
    <property type="match status" value="1"/>
</dbReference>
<feature type="region of interest" description="Disordered" evidence="3">
    <location>
        <begin position="722"/>
        <end position="756"/>
    </location>
</feature>
<dbReference type="Pfam" id="PF01031">
    <property type="entry name" value="Dynamin_M"/>
    <property type="match status" value="1"/>
</dbReference>
<evidence type="ECO:0000256" key="1">
    <source>
        <dbReference type="ARBA" id="ARBA00022741"/>
    </source>
</evidence>
<dbReference type="GO" id="GO:0048312">
    <property type="term" value="P:intracellular distribution of mitochondria"/>
    <property type="evidence" value="ECO:0007669"/>
    <property type="project" value="TreeGrafter"/>
</dbReference>
<dbReference type="InterPro" id="IPR022812">
    <property type="entry name" value="Dynamin"/>
</dbReference>
<dbReference type="AlphaFoldDB" id="D8LJA2"/>
<keyword evidence="1" id="KW-0547">Nucleotide-binding</keyword>
<organism evidence="6 7">
    <name type="scientific">Ectocarpus siliculosus</name>
    <name type="common">Brown alga</name>
    <name type="synonym">Conferva siliculosa</name>
    <dbReference type="NCBI Taxonomy" id="2880"/>
    <lineage>
        <taxon>Eukaryota</taxon>
        <taxon>Sar</taxon>
        <taxon>Stramenopiles</taxon>
        <taxon>Ochrophyta</taxon>
        <taxon>PX clade</taxon>
        <taxon>Phaeophyceae</taxon>
        <taxon>Ectocarpales</taxon>
        <taxon>Ectocarpaceae</taxon>
        <taxon>Ectocarpus</taxon>
    </lineage>
</organism>
<dbReference type="EMBL" id="FN648420">
    <property type="protein sequence ID" value="CBN76986.1"/>
    <property type="molecule type" value="Genomic_DNA"/>
</dbReference>
<reference evidence="6 7" key="1">
    <citation type="journal article" date="2010" name="Nature">
        <title>The Ectocarpus genome and the independent evolution of multicellularity in brown algae.</title>
        <authorList>
            <person name="Cock J.M."/>
            <person name="Sterck L."/>
            <person name="Rouze P."/>
            <person name="Scornet D."/>
            <person name="Allen A.E."/>
            <person name="Amoutzias G."/>
            <person name="Anthouard V."/>
            <person name="Artiguenave F."/>
            <person name="Aury J.M."/>
            <person name="Badger J.H."/>
            <person name="Beszteri B."/>
            <person name="Billiau K."/>
            <person name="Bonnet E."/>
            <person name="Bothwell J.H."/>
            <person name="Bowler C."/>
            <person name="Boyen C."/>
            <person name="Brownlee C."/>
            <person name="Carrano C.J."/>
            <person name="Charrier B."/>
            <person name="Cho G.Y."/>
            <person name="Coelho S.M."/>
            <person name="Collen J."/>
            <person name="Corre E."/>
            <person name="Da Silva C."/>
            <person name="Delage L."/>
            <person name="Delaroque N."/>
            <person name="Dittami S.M."/>
            <person name="Doulbeau S."/>
            <person name="Elias M."/>
            <person name="Farnham G."/>
            <person name="Gachon C.M."/>
            <person name="Gschloessl B."/>
            <person name="Heesch S."/>
            <person name="Jabbari K."/>
            <person name="Jubin C."/>
            <person name="Kawai H."/>
            <person name="Kimura K."/>
            <person name="Kloareg B."/>
            <person name="Kupper F.C."/>
            <person name="Lang D."/>
            <person name="Le Bail A."/>
            <person name="Leblanc C."/>
            <person name="Lerouge P."/>
            <person name="Lohr M."/>
            <person name="Lopez P.J."/>
            <person name="Martens C."/>
            <person name="Maumus F."/>
            <person name="Michel G."/>
            <person name="Miranda-Saavedra D."/>
            <person name="Morales J."/>
            <person name="Moreau H."/>
            <person name="Motomura T."/>
            <person name="Nagasato C."/>
            <person name="Napoli C.A."/>
            <person name="Nelson D.R."/>
            <person name="Nyvall-Collen P."/>
            <person name="Peters A.F."/>
            <person name="Pommier C."/>
            <person name="Potin P."/>
            <person name="Poulain J."/>
            <person name="Quesneville H."/>
            <person name="Read B."/>
            <person name="Rensing S.A."/>
            <person name="Ritter A."/>
            <person name="Rousvoal S."/>
            <person name="Samanta M."/>
            <person name="Samson G."/>
            <person name="Schroeder D.C."/>
            <person name="Segurens B."/>
            <person name="Strittmatter M."/>
            <person name="Tonon T."/>
            <person name="Tregear J.W."/>
            <person name="Valentin K."/>
            <person name="von Dassow P."/>
            <person name="Yamagishi T."/>
            <person name="Van de Peer Y."/>
            <person name="Wincker P."/>
        </authorList>
    </citation>
    <scope>NUCLEOTIDE SEQUENCE [LARGE SCALE GENOMIC DNA]</scope>
    <source>
        <strain evidence="7">Ec32 / CCAP1310/4</strain>
    </source>
</reference>
<evidence type="ECO:0000259" key="5">
    <source>
        <dbReference type="PROSITE" id="PS51718"/>
    </source>
</evidence>
<dbReference type="GO" id="GO:0003924">
    <property type="term" value="F:GTPase activity"/>
    <property type="evidence" value="ECO:0007669"/>
    <property type="project" value="InterPro"/>
</dbReference>
<dbReference type="PROSITE" id="PS51388">
    <property type="entry name" value="GED"/>
    <property type="match status" value="1"/>
</dbReference>
<gene>
    <name evidence="6" type="primary">Mgm1</name>
    <name evidence="6" type="ORF">Esi_0024_0159</name>
</gene>
<name>D8LJA2_ECTSI</name>
<feature type="domain" description="Dynamin-type G" evidence="5">
    <location>
        <begin position="56"/>
        <end position="336"/>
    </location>
</feature>
<dbReference type="GO" id="GO:0005525">
    <property type="term" value="F:GTP binding"/>
    <property type="evidence" value="ECO:0007669"/>
    <property type="project" value="InterPro"/>
</dbReference>
<dbReference type="GO" id="GO:0016559">
    <property type="term" value="P:peroxisome fission"/>
    <property type="evidence" value="ECO:0007669"/>
    <property type="project" value="TreeGrafter"/>
</dbReference>
<dbReference type="InterPro" id="IPR020850">
    <property type="entry name" value="GED_dom"/>
</dbReference>
<dbReference type="Gene3D" id="1.20.120.1240">
    <property type="entry name" value="Dynamin, middle domain"/>
    <property type="match status" value="1"/>
</dbReference>
<dbReference type="GO" id="GO:0000266">
    <property type="term" value="P:mitochondrial fission"/>
    <property type="evidence" value="ECO:0007669"/>
    <property type="project" value="TreeGrafter"/>
</dbReference>
<dbReference type="PROSITE" id="PS51718">
    <property type="entry name" value="G_DYNAMIN_2"/>
    <property type="match status" value="1"/>
</dbReference>
<evidence type="ECO:0000259" key="4">
    <source>
        <dbReference type="PROSITE" id="PS51388"/>
    </source>
</evidence>
<dbReference type="GO" id="GO:0006897">
    <property type="term" value="P:endocytosis"/>
    <property type="evidence" value="ECO:0007669"/>
    <property type="project" value="TreeGrafter"/>
</dbReference>
<dbReference type="InterPro" id="IPR027417">
    <property type="entry name" value="P-loop_NTPase"/>
</dbReference>
<dbReference type="SUPFAM" id="SSF52540">
    <property type="entry name" value="P-loop containing nucleoside triphosphate hydrolases"/>
    <property type="match status" value="1"/>
</dbReference>
<accession>D8LJA2</accession>
<dbReference type="InterPro" id="IPR000375">
    <property type="entry name" value="Dynamin_stalk"/>
</dbReference>
<dbReference type="PANTHER" id="PTHR11566:SF21">
    <property type="entry name" value="DYNAMIN RELATED PROTEIN 1, ISOFORM A"/>
    <property type="match status" value="1"/>
</dbReference>
<dbReference type="GO" id="GO:0005874">
    <property type="term" value="C:microtubule"/>
    <property type="evidence" value="ECO:0007669"/>
    <property type="project" value="TreeGrafter"/>
</dbReference>
<dbReference type="Gene3D" id="3.40.50.300">
    <property type="entry name" value="P-loop containing nucleotide triphosphate hydrolases"/>
    <property type="match status" value="1"/>
</dbReference>
<dbReference type="eggNOG" id="KOG4276">
    <property type="taxonomic scope" value="Eukaryota"/>
</dbReference>
<protein>
    <submittedName>
        <fullName evidence="6">Mgm1 homolog, dynamin-related GTPase</fullName>
    </submittedName>
</protein>
<evidence type="ECO:0000256" key="2">
    <source>
        <dbReference type="ARBA" id="ARBA00023134"/>
    </source>
</evidence>
<dbReference type="GO" id="GO:0005739">
    <property type="term" value="C:mitochondrion"/>
    <property type="evidence" value="ECO:0007669"/>
    <property type="project" value="TreeGrafter"/>
</dbReference>
<keyword evidence="7" id="KW-1185">Reference proteome</keyword>
<dbReference type="PRINTS" id="PR00195">
    <property type="entry name" value="DYNAMIN"/>
</dbReference>
<dbReference type="InParanoid" id="D8LJA2"/>
<evidence type="ECO:0000313" key="7">
    <source>
        <dbReference type="Proteomes" id="UP000002630"/>
    </source>
</evidence>
<dbReference type="GO" id="GO:0008017">
    <property type="term" value="F:microtubule binding"/>
    <property type="evidence" value="ECO:0007669"/>
    <property type="project" value="TreeGrafter"/>
</dbReference>
<dbReference type="InterPro" id="IPR001401">
    <property type="entry name" value="Dynamin_GTPase"/>
</dbReference>
<evidence type="ECO:0000313" key="6">
    <source>
        <dbReference type="EMBL" id="CBN76986.1"/>
    </source>
</evidence>
<dbReference type="Pfam" id="PF00350">
    <property type="entry name" value="Dynamin_N"/>
    <property type="match status" value="1"/>
</dbReference>
<dbReference type="EMBL" id="FN649740">
    <property type="protein sequence ID" value="CBN76986.1"/>
    <property type="molecule type" value="Genomic_DNA"/>
</dbReference>
<dbReference type="InterPro" id="IPR030381">
    <property type="entry name" value="G_DYNAMIN_dom"/>
</dbReference>
<dbReference type="STRING" id="2880.D8LJA2"/>
<feature type="domain" description="GED" evidence="4">
    <location>
        <begin position="602"/>
        <end position="716"/>
    </location>
</feature>
<feature type="compositionally biased region" description="Low complexity" evidence="3">
    <location>
        <begin position="730"/>
        <end position="741"/>
    </location>
</feature>
<dbReference type="InterPro" id="IPR045063">
    <property type="entry name" value="Dynamin_N"/>
</dbReference>
<dbReference type="GO" id="GO:0016020">
    <property type="term" value="C:membrane"/>
    <property type="evidence" value="ECO:0007669"/>
    <property type="project" value="TreeGrafter"/>
</dbReference>
<dbReference type="SMART" id="SM00053">
    <property type="entry name" value="DYNc"/>
    <property type="match status" value="1"/>
</dbReference>
<keyword evidence="2" id="KW-0342">GTP-binding</keyword>
<dbReference type="PANTHER" id="PTHR11566">
    <property type="entry name" value="DYNAMIN"/>
    <property type="match status" value="1"/>
</dbReference>
<dbReference type="CDD" id="cd08771">
    <property type="entry name" value="DLP_1"/>
    <property type="match status" value="1"/>
</dbReference>
<evidence type="ECO:0000256" key="3">
    <source>
        <dbReference type="SAM" id="MobiDB-lite"/>
    </source>
</evidence>
<dbReference type="eggNOG" id="KOG0446">
    <property type="taxonomic scope" value="Eukaryota"/>
</dbReference>
<sequence>MVLRAVIRRSNESFRSRAQVSRSPTTVNKLDEAIEREVRPWLDLVDSLRAQGIQDELSLPQIAVMGDQSCGKSSVLEALSGVQFPRGSGLVTRCPVQLIMKRTKPGDGWHGKTSVEWKRGPQPPAAGHVASPEALVGVIEELMNAVCEGQKNGFSSDFIAIEIKSPDCPDLTLIDLPGIVRTAVSGQSQGVITEVNGLIENYLRSERTIILAIVPANQDVATVDILERAKKVDPSGKRTIGVLTKPDLINPGGEAEVLEVLSNNRKPLKLGYVMVKNRNQLQLREGVSLKEAHDAEMDFFKSHAVFKTVDSTCLGVESLTKRLVSLLTVRIKDALPNMKWELQESLSEVERDLIPLAQHAPQKFGDKLKTLVQLIGVFCRLLRSSIKGEYRDPALNTHPELRVRSVADRAFRDLQSGVASLNPGFEHPDFPKVLQDQLKAHRGRELCGIVNSQFFFIFMLQQVEKFRPVVETCRNLCCNSLLNIAVSLVSEVAPQYPRLQQAFQGIIESTVPNMAEELQPELDQLFDKEKNPFTENQDLVEAINQVRFERFDRVLHQVLVEAGDGPPNGGDASDVTPLKEWVTYNLGQWFRFAHGANPTSKVEDMSTILQAYWRVTSKRVVDNACMLLETSFFGQVVDRLETQLLALTQAITQEEGQDKAEAKAAAGQEGMGWQQPRLGIFNEDAVLVEKRSFLLMRQQRLKAALGKIENFAPDVLAVSKRLHENERMPAARGGRSGTGPSRTEDTPPQGGDHVRSFKMDPQVFAGSKPERRATEARDGSLAHFVYTKDGDNGGLIYWLGTRRHTRKKFENPHDAGLVFVSTSGFKDGGPSTLVSRRRVPCSTTDEDGSWYCVDVGQNQKMQVSHYSLCHGSATGECDLVNWVCEGYDSTIKMWVIVTQDVRNSPPFLKSPYGVGTWKVDTMDKAFRFIRLRSTGVNGRLGNAMALCAIELYGKLYADEA</sequence>
<dbReference type="Proteomes" id="UP000002630">
    <property type="component" value="Linkage Group LG15"/>
</dbReference>
<proteinExistence type="predicted"/>